<dbReference type="PANTHER" id="PTHR46865:SF2">
    <property type="entry name" value="MONOOXYGENASE"/>
    <property type="match status" value="1"/>
</dbReference>
<evidence type="ECO:0000313" key="3">
    <source>
        <dbReference type="Proteomes" id="UP000295447"/>
    </source>
</evidence>
<dbReference type="PRINTS" id="PR00420">
    <property type="entry name" value="RNGMNOXGNASE"/>
</dbReference>
<dbReference type="Gene3D" id="3.30.9.10">
    <property type="entry name" value="D-Amino Acid Oxidase, subunit A, domain 2"/>
    <property type="match status" value="1"/>
</dbReference>
<dbReference type="AlphaFoldDB" id="A0A4R7ZL81"/>
<dbReference type="Proteomes" id="UP000295447">
    <property type="component" value="Unassembled WGS sequence"/>
</dbReference>
<dbReference type="EMBL" id="SODF01000002">
    <property type="protein sequence ID" value="TDW17311.1"/>
    <property type="molecule type" value="Genomic_DNA"/>
</dbReference>
<dbReference type="InterPro" id="IPR002938">
    <property type="entry name" value="FAD-bd"/>
</dbReference>
<proteinExistence type="predicted"/>
<dbReference type="GO" id="GO:0071949">
    <property type="term" value="F:FAD binding"/>
    <property type="evidence" value="ECO:0007669"/>
    <property type="project" value="InterPro"/>
</dbReference>
<dbReference type="InterPro" id="IPR036188">
    <property type="entry name" value="FAD/NAD-bd_sf"/>
</dbReference>
<dbReference type="InterPro" id="IPR051704">
    <property type="entry name" value="FAD_aromatic-hydroxylase"/>
</dbReference>
<keyword evidence="3" id="KW-1185">Reference proteome</keyword>
<dbReference type="PANTHER" id="PTHR46865">
    <property type="entry name" value="OXIDOREDUCTASE-RELATED"/>
    <property type="match status" value="1"/>
</dbReference>
<dbReference type="SUPFAM" id="SSF51905">
    <property type="entry name" value="FAD/NAD(P)-binding domain"/>
    <property type="match status" value="1"/>
</dbReference>
<gene>
    <name evidence="2" type="ORF">EV650_3876</name>
</gene>
<dbReference type="Gene3D" id="3.50.50.60">
    <property type="entry name" value="FAD/NAD(P)-binding domain"/>
    <property type="match status" value="1"/>
</dbReference>
<dbReference type="Pfam" id="PF01494">
    <property type="entry name" value="FAD_binding_3"/>
    <property type="match status" value="1"/>
</dbReference>
<dbReference type="OrthoDB" id="3212532at2"/>
<organism evidence="2 3">
    <name type="scientific">Kribbella kalugense</name>
    <dbReference type="NCBI Taxonomy" id="2512221"/>
    <lineage>
        <taxon>Bacteria</taxon>
        <taxon>Bacillati</taxon>
        <taxon>Actinomycetota</taxon>
        <taxon>Actinomycetes</taxon>
        <taxon>Propionibacteriales</taxon>
        <taxon>Kribbellaceae</taxon>
        <taxon>Kribbella</taxon>
    </lineage>
</organism>
<sequence>MTTVLIAGASIAGPALAYWLDRYGFEVTVVEKSAAVRGGGYAIDIRGTARDVVDRMGLLPQLRKAHVDTQRISFVDADGALIAAIQPESITGGTEGLDLEVRRGDLADALYLPIQDKVEFIFGDSIAQLDDRGDSVDVVFDSGIRRTFDLVIGADGLHSNVRRLVFGPEEEFHSYQGYAFAGFTLANDFGLSHEGVSWNVAGRAAVLYAHEPSDPVHGFLTFRVDEPPYDAFRDPEAQRELVAATFPDPGWQVPRLVAAMREADDLFFDVVSQIHMPTWSRGRVGLVGDAAYATSFMSGQGSSVSLVGAYVLAGELATHADHAEAFAAYEERIRTFVEDNQALVEVGKQVVAPGTQEALDARNTELRAASMTGDEGREANSSLVLPDYRPVSAAKG</sequence>
<evidence type="ECO:0000259" key="1">
    <source>
        <dbReference type="Pfam" id="PF01494"/>
    </source>
</evidence>
<accession>A0A4R7ZL81</accession>
<name>A0A4R7ZL81_9ACTN</name>
<protein>
    <submittedName>
        <fullName evidence="2">2-polyprenyl-6-methoxyphenol hydroxylase-like FAD-dependent oxidoreductase</fullName>
    </submittedName>
</protein>
<reference evidence="2 3" key="1">
    <citation type="submission" date="2019-03" db="EMBL/GenBank/DDBJ databases">
        <title>Genomic Encyclopedia of Type Strains, Phase III (KMG-III): the genomes of soil and plant-associated and newly described type strains.</title>
        <authorList>
            <person name="Whitman W."/>
        </authorList>
    </citation>
    <scope>NUCLEOTIDE SEQUENCE [LARGE SCALE GENOMIC DNA]</scope>
    <source>
        <strain evidence="2 3">VKM Ac-2570</strain>
    </source>
</reference>
<evidence type="ECO:0000313" key="2">
    <source>
        <dbReference type="EMBL" id="TDW17311.1"/>
    </source>
</evidence>
<comment type="caution">
    <text evidence="2">The sequence shown here is derived from an EMBL/GenBank/DDBJ whole genome shotgun (WGS) entry which is preliminary data.</text>
</comment>
<feature type="domain" description="FAD-binding" evidence="1">
    <location>
        <begin position="2"/>
        <end position="337"/>
    </location>
</feature>
<dbReference type="RefSeq" id="WP_134120424.1">
    <property type="nucleotide sequence ID" value="NZ_SODF01000002.1"/>
</dbReference>